<gene>
    <name evidence="2" type="ORF">DD235_04145</name>
</gene>
<evidence type="ECO:0000256" key="1">
    <source>
        <dbReference type="SAM" id="Phobius"/>
    </source>
</evidence>
<feature type="transmembrane region" description="Helical" evidence="1">
    <location>
        <begin position="82"/>
        <end position="104"/>
    </location>
</feature>
<feature type="transmembrane region" description="Helical" evidence="1">
    <location>
        <begin position="44"/>
        <end position="70"/>
    </location>
</feature>
<name>A0A2V1K8P4_9BURK</name>
<dbReference type="Proteomes" id="UP000245212">
    <property type="component" value="Unassembled WGS sequence"/>
</dbReference>
<dbReference type="EMBL" id="QETA01000001">
    <property type="protein sequence ID" value="PWF25342.1"/>
    <property type="molecule type" value="Genomic_DNA"/>
</dbReference>
<accession>A0A2V1K8P4</accession>
<feature type="transmembrane region" description="Helical" evidence="1">
    <location>
        <begin position="20"/>
        <end position="38"/>
    </location>
</feature>
<protein>
    <submittedName>
        <fullName evidence="2">Uncharacterized protein</fullName>
    </submittedName>
</protein>
<organism evidence="2 3">
    <name type="scientific">Corticimicrobacter populi</name>
    <dbReference type="NCBI Taxonomy" id="2175229"/>
    <lineage>
        <taxon>Bacteria</taxon>
        <taxon>Pseudomonadati</taxon>
        <taxon>Pseudomonadota</taxon>
        <taxon>Betaproteobacteria</taxon>
        <taxon>Burkholderiales</taxon>
        <taxon>Alcaligenaceae</taxon>
        <taxon>Corticimicrobacter</taxon>
    </lineage>
</organism>
<dbReference type="RefSeq" id="WP_109060744.1">
    <property type="nucleotide sequence ID" value="NZ_QETA01000001.1"/>
</dbReference>
<keyword evidence="1" id="KW-0812">Transmembrane</keyword>
<keyword evidence="1" id="KW-1133">Transmembrane helix</keyword>
<proteinExistence type="predicted"/>
<keyword evidence="1" id="KW-0472">Membrane</keyword>
<dbReference type="AlphaFoldDB" id="A0A2V1K8P4"/>
<comment type="caution">
    <text evidence="2">The sequence shown here is derived from an EMBL/GenBank/DDBJ whole genome shotgun (WGS) entry which is preliminary data.</text>
</comment>
<reference evidence="3" key="1">
    <citation type="submission" date="2018-05" db="EMBL/GenBank/DDBJ databases">
        <authorList>
            <person name="Li Y."/>
        </authorList>
    </citation>
    <scope>NUCLEOTIDE SEQUENCE [LARGE SCALE GENOMIC DNA]</scope>
    <source>
        <strain evidence="3">3d-2-2</strain>
    </source>
</reference>
<keyword evidence="3" id="KW-1185">Reference proteome</keyword>
<evidence type="ECO:0000313" key="3">
    <source>
        <dbReference type="Proteomes" id="UP000245212"/>
    </source>
</evidence>
<sequence>MNPYEDESRHADIRRWARRISIFILWTTLILATVIWVSPDPGGFISGLGGFIAFSVFVLGNMLSLLLNILNIGLSETPSRRLRYLTLAQIFLLLVAGAGIAWMLL</sequence>
<evidence type="ECO:0000313" key="2">
    <source>
        <dbReference type="EMBL" id="PWF25342.1"/>
    </source>
</evidence>